<name>A0A974DMP9_XENLA</name>
<dbReference type="OMA" id="PDEMNSP"/>
<dbReference type="AlphaFoldDB" id="A0A974DMP9"/>
<feature type="region of interest" description="Disordered" evidence="1">
    <location>
        <begin position="44"/>
        <end position="64"/>
    </location>
</feature>
<dbReference type="Gene3D" id="1.10.720.40">
    <property type="match status" value="1"/>
</dbReference>
<dbReference type="InterPro" id="IPR011015">
    <property type="entry name" value="LEM/LEM-like_dom_sf"/>
</dbReference>
<dbReference type="PANTHER" id="PTHR12019:SF9">
    <property type="entry name" value="THYMOPOIETIN"/>
    <property type="match status" value="1"/>
</dbReference>
<gene>
    <name evidence="4" type="ORF">XELAEV_18012226mg</name>
</gene>
<keyword evidence="2" id="KW-0812">Transmembrane</keyword>
<accession>A0A974DMP9</accession>
<protein>
    <recommendedName>
        <fullName evidence="3">LEM domain-containing protein</fullName>
    </recommendedName>
</protein>
<feature type="domain" description="LEM" evidence="3">
    <location>
        <begin position="1"/>
        <end position="44"/>
    </location>
</feature>
<dbReference type="SUPFAM" id="SSF63451">
    <property type="entry name" value="LEM domain"/>
    <property type="match status" value="1"/>
</dbReference>
<reference evidence="5" key="1">
    <citation type="journal article" date="2016" name="Nature">
        <title>Genome evolution in the allotetraploid frog Xenopus laevis.</title>
        <authorList>
            <person name="Session A.M."/>
            <person name="Uno Y."/>
            <person name="Kwon T."/>
            <person name="Chapman J.A."/>
            <person name="Toyoda A."/>
            <person name="Takahashi S."/>
            <person name="Fukui A."/>
            <person name="Hikosaka A."/>
            <person name="Suzuki A."/>
            <person name="Kondo M."/>
            <person name="van Heeringen S.J."/>
            <person name="Quigley I."/>
            <person name="Heinz S."/>
            <person name="Ogino H."/>
            <person name="Ochi H."/>
            <person name="Hellsten U."/>
            <person name="Lyons J.B."/>
            <person name="Simakov O."/>
            <person name="Putnam N."/>
            <person name="Stites J."/>
            <person name="Kuroki Y."/>
            <person name="Tanaka T."/>
            <person name="Michiue T."/>
            <person name="Watanabe M."/>
            <person name="Bogdanovic O."/>
            <person name="Lister R."/>
            <person name="Georgiou G."/>
            <person name="Paranjpe S.S."/>
            <person name="van Kruijsbergen I."/>
            <person name="Shu S."/>
            <person name="Carlson J."/>
            <person name="Kinoshita T."/>
            <person name="Ohta Y."/>
            <person name="Mawaribuchi S."/>
            <person name="Jenkins J."/>
            <person name="Grimwood J."/>
            <person name="Schmutz J."/>
            <person name="Mitros T."/>
            <person name="Mozaffari S.V."/>
            <person name="Suzuki Y."/>
            <person name="Haramoto Y."/>
            <person name="Yamamoto T.S."/>
            <person name="Takagi C."/>
            <person name="Heald R."/>
            <person name="Miller K."/>
            <person name="Haudenschild C."/>
            <person name="Kitzman J."/>
            <person name="Nakayama T."/>
            <person name="Izutsu Y."/>
            <person name="Robert J."/>
            <person name="Fortriede J."/>
            <person name="Burns K."/>
            <person name="Lotay V."/>
            <person name="Karimi K."/>
            <person name="Yasuoka Y."/>
            <person name="Dichmann D.S."/>
            <person name="Flajnik M.F."/>
            <person name="Houston D.W."/>
            <person name="Shendure J."/>
            <person name="DuPasquier L."/>
            <person name="Vize P.D."/>
            <person name="Zorn A.M."/>
            <person name="Ito M."/>
            <person name="Marcotte E.M."/>
            <person name="Wallingford J.B."/>
            <person name="Ito Y."/>
            <person name="Asashima M."/>
            <person name="Ueno N."/>
            <person name="Matsuda Y."/>
            <person name="Veenstra G.J."/>
            <person name="Fujiyama A."/>
            <person name="Harland R.M."/>
            <person name="Taira M."/>
            <person name="Rokhsar D.S."/>
        </authorList>
    </citation>
    <scope>NUCLEOTIDE SEQUENCE [LARGE SCALE GENOMIC DNA]</scope>
    <source>
        <strain evidence="5">J</strain>
    </source>
</reference>
<keyword evidence="2" id="KW-0472">Membrane</keyword>
<dbReference type="EMBL" id="CM004468">
    <property type="protein sequence ID" value="OCT94552.1"/>
    <property type="molecule type" value="Genomic_DNA"/>
</dbReference>
<dbReference type="InterPro" id="IPR003887">
    <property type="entry name" value="LEM_dom"/>
</dbReference>
<dbReference type="PANTHER" id="PTHR12019">
    <property type="entry name" value="LAMINA-ASSOCIATED POLYPEPTIDE THYMOPOIETIN"/>
    <property type="match status" value="1"/>
</dbReference>
<dbReference type="SMART" id="SM00540">
    <property type="entry name" value="LEM"/>
    <property type="match status" value="1"/>
</dbReference>
<dbReference type="Pfam" id="PF03020">
    <property type="entry name" value="LEM"/>
    <property type="match status" value="1"/>
</dbReference>
<feature type="transmembrane region" description="Helical" evidence="2">
    <location>
        <begin position="178"/>
        <end position="198"/>
    </location>
</feature>
<dbReference type="InterPro" id="IPR051656">
    <property type="entry name" value="LEM_domain"/>
</dbReference>
<dbReference type="Proteomes" id="UP000694892">
    <property type="component" value="Chromosome 2L"/>
</dbReference>
<evidence type="ECO:0000256" key="2">
    <source>
        <dbReference type="SAM" id="Phobius"/>
    </source>
</evidence>
<evidence type="ECO:0000313" key="4">
    <source>
        <dbReference type="EMBL" id="OCT94552.1"/>
    </source>
</evidence>
<dbReference type="PROSITE" id="PS50954">
    <property type="entry name" value="LEM"/>
    <property type="match status" value="1"/>
</dbReference>
<evidence type="ECO:0000256" key="1">
    <source>
        <dbReference type="SAM" id="MobiDB-lite"/>
    </source>
</evidence>
<organism evidence="4 5">
    <name type="scientific">Xenopus laevis</name>
    <name type="common">African clawed frog</name>
    <dbReference type="NCBI Taxonomy" id="8355"/>
    <lineage>
        <taxon>Eukaryota</taxon>
        <taxon>Metazoa</taxon>
        <taxon>Chordata</taxon>
        <taxon>Craniata</taxon>
        <taxon>Vertebrata</taxon>
        <taxon>Euteleostomi</taxon>
        <taxon>Amphibia</taxon>
        <taxon>Batrachia</taxon>
        <taxon>Anura</taxon>
        <taxon>Pipoidea</taxon>
        <taxon>Pipidae</taxon>
        <taxon>Xenopodinae</taxon>
        <taxon>Xenopus</taxon>
        <taxon>Xenopus</taxon>
    </lineage>
</organism>
<evidence type="ECO:0000313" key="5">
    <source>
        <dbReference type="Proteomes" id="UP000694892"/>
    </source>
</evidence>
<dbReference type="CDD" id="cd12940">
    <property type="entry name" value="LEM_LAP2_LEMD1"/>
    <property type="match status" value="1"/>
</dbReference>
<evidence type="ECO:0000259" key="3">
    <source>
        <dbReference type="PROSITE" id="PS50954"/>
    </source>
</evidence>
<dbReference type="FunFam" id="1.10.720.40:FF:000001">
    <property type="entry name" value="LEM domain containing 2, isoform CRA_a"/>
    <property type="match status" value="1"/>
</dbReference>
<sequence length="219" mass="24762">MDVRSLSNTELKEQLLKHGVMPGPILPTTRIIYEKRLQQLLDEVSEPADKNRPVNQDQYSDSEDEGFLMKKKEEMSDETADATQNNRQTKIPASLAADYNQKLATLGDDFTVTRILKQESTVTLFTSFEFNATRRKPIKGAAGRPIQFRYDEFTTKARVQEKTKATPIKKSSRRLISVPLQIVIFIVVAFFALVFFTLEGSPDNPFRSLVESSGSAQQP</sequence>
<keyword evidence="2" id="KW-1133">Transmembrane helix</keyword>
<proteinExistence type="predicted"/>